<dbReference type="STRING" id="1093900.A0A507B8E4"/>
<dbReference type="Pfam" id="PF24841">
    <property type="entry name" value="DUF7719"/>
    <property type="match status" value="1"/>
</dbReference>
<feature type="compositionally biased region" description="Basic and acidic residues" evidence="1">
    <location>
        <begin position="7"/>
        <end position="22"/>
    </location>
</feature>
<dbReference type="InterPro" id="IPR056136">
    <property type="entry name" value="DUF7719"/>
</dbReference>
<organism evidence="4 5">
    <name type="scientific">Thyridium curvatum</name>
    <dbReference type="NCBI Taxonomy" id="1093900"/>
    <lineage>
        <taxon>Eukaryota</taxon>
        <taxon>Fungi</taxon>
        <taxon>Dikarya</taxon>
        <taxon>Ascomycota</taxon>
        <taxon>Pezizomycotina</taxon>
        <taxon>Sordariomycetes</taxon>
        <taxon>Sordariomycetidae</taxon>
        <taxon>Thyridiales</taxon>
        <taxon>Thyridiaceae</taxon>
        <taxon>Thyridium</taxon>
    </lineage>
</organism>
<keyword evidence="2" id="KW-0812">Transmembrane</keyword>
<dbReference type="PANTHER" id="PTHR37846:SF1">
    <property type="entry name" value="DEACETYLASE-LIKE PROTEIN"/>
    <property type="match status" value="1"/>
</dbReference>
<keyword evidence="5" id="KW-1185">Reference proteome</keyword>
<feature type="transmembrane region" description="Helical" evidence="2">
    <location>
        <begin position="196"/>
        <end position="221"/>
    </location>
</feature>
<feature type="region of interest" description="Disordered" evidence="1">
    <location>
        <begin position="42"/>
        <end position="77"/>
    </location>
</feature>
<dbReference type="Proteomes" id="UP000319257">
    <property type="component" value="Unassembled WGS sequence"/>
</dbReference>
<proteinExistence type="predicted"/>
<sequence>MAKKRREKDASNIKLKHPDRSGPSEPTLLQLADERNLFQQALDREKELKRQKTRASKSSGESDSDEDDDEKEAEVAGLPPRVEQIMDTLLWTISLSMLHFTLDVLVQNQYAVELSWHDVSVRTGRAFLVFVLLFYTLHQHPSDPTLLRGLPARFQNPLRQTIFFAASVGAGCYLIYITNIYSYLAVMKQAPPLGCLWVWSVIELDLAWAVLSLACSAAFLWQGGYDFK</sequence>
<evidence type="ECO:0000313" key="5">
    <source>
        <dbReference type="Proteomes" id="UP000319257"/>
    </source>
</evidence>
<dbReference type="RefSeq" id="XP_030994759.1">
    <property type="nucleotide sequence ID" value="XM_031141110.1"/>
</dbReference>
<evidence type="ECO:0000256" key="2">
    <source>
        <dbReference type="SAM" id="Phobius"/>
    </source>
</evidence>
<gene>
    <name evidence="4" type="ORF">E0L32_006474</name>
</gene>
<dbReference type="InParanoid" id="A0A507B8E4"/>
<reference evidence="4 5" key="1">
    <citation type="submission" date="2019-06" db="EMBL/GenBank/DDBJ databases">
        <title>Draft genome sequence of the filamentous fungus Phialemoniopsis curvata isolated from diesel fuel.</title>
        <authorList>
            <person name="Varaljay V.A."/>
            <person name="Lyon W.J."/>
            <person name="Crouch A.L."/>
            <person name="Drake C.E."/>
            <person name="Hollomon J.M."/>
            <person name="Nadeau L.J."/>
            <person name="Nunn H.S."/>
            <person name="Stevenson B.S."/>
            <person name="Bojanowski C.L."/>
            <person name="Crookes-Goodson W.J."/>
        </authorList>
    </citation>
    <scope>NUCLEOTIDE SEQUENCE [LARGE SCALE GENOMIC DNA]</scope>
    <source>
        <strain evidence="4 5">D216</strain>
    </source>
</reference>
<evidence type="ECO:0000313" key="4">
    <source>
        <dbReference type="EMBL" id="TPX13048.1"/>
    </source>
</evidence>
<keyword evidence="2" id="KW-1133">Transmembrane helix</keyword>
<name>A0A507B8E4_9PEZI</name>
<feature type="transmembrane region" description="Helical" evidence="2">
    <location>
        <begin position="158"/>
        <end position="176"/>
    </location>
</feature>
<feature type="region of interest" description="Disordered" evidence="1">
    <location>
        <begin position="1"/>
        <end position="30"/>
    </location>
</feature>
<comment type="caution">
    <text evidence="4">The sequence shown here is derived from an EMBL/GenBank/DDBJ whole genome shotgun (WGS) entry which is preliminary data.</text>
</comment>
<protein>
    <recommendedName>
        <fullName evidence="3">DUF7719 domain-containing protein</fullName>
    </recommendedName>
</protein>
<feature type="compositionally biased region" description="Acidic residues" evidence="1">
    <location>
        <begin position="62"/>
        <end position="72"/>
    </location>
</feature>
<dbReference type="GeneID" id="41973921"/>
<dbReference type="OrthoDB" id="5597489at2759"/>
<evidence type="ECO:0000259" key="3">
    <source>
        <dbReference type="Pfam" id="PF24841"/>
    </source>
</evidence>
<accession>A0A507B8E4</accession>
<dbReference type="EMBL" id="SKBQ01000037">
    <property type="protein sequence ID" value="TPX13048.1"/>
    <property type="molecule type" value="Genomic_DNA"/>
</dbReference>
<dbReference type="PANTHER" id="PTHR37846">
    <property type="entry name" value="YALI0B21296P"/>
    <property type="match status" value="1"/>
</dbReference>
<feature type="domain" description="DUF7719" evidence="3">
    <location>
        <begin position="159"/>
        <end position="227"/>
    </location>
</feature>
<dbReference type="AlphaFoldDB" id="A0A507B8E4"/>
<evidence type="ECO:0000256" key="1">
    <source>
        <dbReference type="SAM" id="MobiDB-lite"/>
    </source>
</evidence>
<keyword evidence="2" id="KW-0472">Membrane</keyword>